<evidence type="ECO:0000313" key="2">
    <source>
        <dbReference type="Proteomes" id="UP000612808"/>
    </source>
</evidence>
<sequence>MTTPAEAFQRDVARLVLDVACEHGFALAGGHALAAHDVIHRPTEDVDLFTATDGAVRRAAVAVEAALTDAGYTVEPVDDVDDLSDLIDGFAADIAEYEVSCGENMMRLQLARFDRRHEPVMMAIGPVLHLDDVLATKVAALATRAEPRDYIDVAAALDTRTREQLLELAAAADPAIGPDEYADAMVRLDRLADVVFRDVYRLDQVQIDALRARFADWPRPER</sequence>
<evidence type="ECO:0008006" key="3">
    <source>
        <dbReference type="Google" id="ProtNLM"/>
    </source>
</evidence>
<name>A0A8J3NEI5_9ACTN</name>
<comment type="caution">
    <text evidence="1">The sequence shown here is derived from an EMBL/GenBank/DDBJ whole genome shotgun (WGS) entry which is preliminary data.</text>
</comment>
<dbReference type="AlphaFoldDB" id="A0A8J3NEI5"/>
<dbReference type="Pfam" id="PF08843">
    <property type="entry name" value="AbiEii"/>
    <property type="match status" value="1"/>
</dbReference>
<accession>A0A8J3NEI5</accession>
<dbReference type="RefSeq" id="WP_203658685.1">
    <property type="nucleotide sequence ID" value="NZ_BAAAZM010000013.1"/>
</dbReference>
<dbReference type="EMBL" id="BOMB01000019">
    <property type="protein sequence ID" value="GID12614.1"/>
    <property type="molecule type" value="Genomic_DNA"/>
</dbReference>
<keyword evidence="2" id="KW-1185">Reference proteome</keyword>
<dbReference type="Proteomes" id="UP000612808">
    <property type="component" value="Unassembled WGS sequence"/>
</dbReference>
<organism evidence="1 2">
    <name type="scientific">Actinocatenispora rupis</name>
    <dbReference type="NCBI Taxonomy" id="519421"/>
    <lineage>
        <taxon>Bacteria</taxon>
        <taxon>Bacillati</taxon>
        <taxon>Actinomycetota</taxon>
        <taxon>Actinomycetes</taxon>
        <taxon>Micromonosporales</taxon>
        <taxon>Micromonosporaceae</taxon>
        <taxon>Actinocatenispora</taxon>
    </lineage>
</organism>
<reference evidence="1" key="1">
    <citation type="submission" date="2021-01" db="EMBL/GenBank/DDBJ databases">
        <title>Whole genome shotgun sequence of Actinocatenispora rupis NBRC 107355.</title>
        <authorList>
            <person name="Komaki H."/>
            <person name="Tamura T."/>
        </authorList>
    </citation>
    <scope>NUCLEOTIDE SEQUENCE</scope>
    <source>
        <strain evidence="1">NBRC 107355</strain>
    </source>
</reference>
<protein>
    <recommendedName>
        <fullName evidence="3">Nucleotidyl transferase AbiEii toxin, Type IV TA system</fullName>
    </recommendedName>
</protein>
<dbReference type="InterPro" id="IPR014942">
    <property type="entry name" value="AbiEii"/>
</dbReference>
<gene>
    <name evidence="1" type="ORF">Aru02nite_35030</name>
</gene>
<proteinExistence type="predicted"/>
<evidence type="ECO:0000313" key="1">
    <source>
        <dbReference type="EMBL" id="GID12614.1"/>
    </source>
</evidence>